<feature type="region of interest" description="Disordered" evidence="1">
    <location>
        <begin position="302"/>
        <end position="339"/>
    </location>
</feature>
<dbReference type="AlphaFoldDB" id="A0A4T0EZR0"/>
<feature type="compositionally biased region" description="Polar residues" evidence="1">
    <location>
        <begin position="81"/>
        <end position="109"/>
    </location>
</feature>
<feature type="compositionally biased region" description="Basic and acidic residues" evidence="1">
    <location>
        <begin position="310"/>
        <end position="320"/>
    </location>
</feature>
<feature type="compositionally biased region" description="Acidic residues" evidence="1">
    <location>
        <begin position="147"/>
        <end position="164"/>
    </location>
</feature>
<evidence type="ECO:0000313" key="4">
    <source>
        <dbReference type="Proteomes" id="UP000306954"/>
    </source>
</evidence>
<dbReference type="Proteomes" id="UP000310689">
    <property type="component" value="Unassembled WGS sequence"/>
</dbReference>
<name>A0A4T0EZR0_WALIC</name>
<feature type="compositionally biased region" description="Polar residues" evidence="1">
    <location>
        <begin position="322"/>
        <end position="335"/>
    </location>
</feature>
<comment type="caution">
    <text evidence="2">The sequence shown here is derived from an EMBL/GenBank/DDBJ whole genome shotgun (WGS) entry which is preliminary data.</text>
</comment>
<gene>
    <name evidence="3" type="ORF">E3P86_01491</name>
    <name evidence="2" type="ORF">E3P90_02753</name>
</gene>
<protein>
    <submittedName>
        <fullName evidence="2">Uncharacterized protein</fullName>
    </submittedName>
</protein>
<proteinExistence type="predicted"/>
<evidence type="ECO:0000313" key="5">
    <source>
        <dbReference type="Proteomes" id="UP000310689"/>
    </source>
</evidence>
<dbReference type="Proteomes" id="UP000306954">
    <property type="component" value="Unassembled WGS sequence"/>
</dbReference>
<feature type="region of interest" description="Disordered" evidence="1">
    <location>
        <begin position="1"/>
        <end position="22"/>
    </location>
</feature>
<dbReference type="OrthoDB" id="3356534at2759"/>
<organism evidence="2 4">
    <name type="scientific">Wallemia ichthyophaga</name>
    <dbReference type="NCBI Taxonomy" id="245174"/>
    <lineage>
        <taxon>Eukaryota</taxon>
        <taxon>Fungi</taxon>
        <taxon>Dikarya</taxon>
        <taxon>Basidiomycota</taxon>
        <taxon>Wallemiomycotina</taxon>
        <taxon>Wallemiomycetes</taxon>
        <taxon>Wallemiales</taxon>
        <taxon>Wallemiaceae</taxon>
        <taxon>Wallemia</taxon>
    </lineage>
</organism>
<sequence>MYTQYEQESRFQEHFKTPPSYDPKAALAKVDEIIESNQKAYESRKGKGLGLGFEIGDYDMQRSVSQMQEKEDNLNDVSVVNSTAQDRSMSADSVPTLISDSDASFSTDESMAITPDKHVNKTIRPVEKQRPVTISLHPNNESKSSSESEDDDEKEELQNEDDEVLDGHDLANFYRSHSRQTTPTSPTPTNNQPFKFEQESAKEDNVEEQETSIYTSFVAARRSKWLDKRATITRSLSIQTPSKPTAIEQSKPIKVTIEEEDEEEADDDLNWLGPLIEKATPVKKNRPPPIWAQYAKVKGLTTDDNSGASKDVHSVLDRPRPRTSSYAFGSGTVKTDSSRKCSEKTSVVAMKKTPRKPDARELFKTKSKDEQLPFPSSYASLPMGPMPSVDRKTSSSTDTFERMPKDARRSITPTEIVKTRVSKDPTVRLVGHKHGVDLSRHSSTATMPLMPESQALRDLENMLVAYTEDEVLMRLSNMFQA</sequence>
<reference evidence="4 5" key="1">
    <citation type="submission" date="2019-03" db="EMBL/GenBank/DDBJ databases">
        <title>Sequencing 23 genomes of Wallemia ichthyophaga.</title>
        <authorList>
            <person name="Gostincar C."/>
        </authorList>
    </citation>
    <scope>NUCLEOTIDE SEQUENCE [LARGE SCALE GENOMIC DNA]</scope>
    <source>
        <strain evidence="3 5">EXF-6200</strain>
        <strain evidence="2 4">EXF-8621</strain>
    </source>
</reference>
<feature type="region of interest" description="Disordered" evidence="1">
    <location>
        <begin position="240"/>
        <end position="272"/>
    </location>
</feature>
<feature type="compositionally biased region" description="Low complexity" evidence="1">
    <location>
        <begin position="180"/>
        <end position="193"/>
    </location>
</feature>
<evidence type="ECO:0000256" key="1">
    <source>
        <dbReference type="SAM" id="MobiDB-lite"/>
    </source>
</evidence>
<evidence type="ECO:0000313" key="3">
    <source>
        <dbReference type="EMBL" id="TIB38704.1"/>
    </source>
</evidence>
<feature type="compositionally biased region" description="Basic and acidic residues" evidence="1">
    <location>
        <begin position="389"/>
        <end position="405"/>
    </location>
</feature>
<dbReference type="EMBL" id="SPOI01000052">
    <property type="protein sequence ID" value="TIB38704.1"/>
    <property type="molecule type" value="Genomic_DNA"/>
</dbReference>
<accession>A0A4T0EZR0</accession>
<evidence type="ECO:0000313" key="2">
    <source>
        <dbReference type="EMBL" id="TIB10654.1"/>
    </source>
</evidence>
<feature type="compositionally biased region" description="Basic and acidic residues" evidence="1">
    <location>
        <begin position="115"/>
        <end position="130"/>
    </location>
</feature>
<feature type="compositionally biased region" description="Acidic residues" evidence="1">
    <location>
        <begin position="258"/>
        <end position="269"/>
    </location>
</feature>
<feature type="region of interest" description="Disordered" evidence="1">
    <location>
        <begin position="81"/>
        <end position="209"/>
    </location>
</feature>
<feature type="compositionally biased region" description="Basic and acidic residues" evidence="1">
    <location>
        <begin position="7"/>
        <end position="16"/>
    </location>
</feature>
<feature type="region of interest" description="Disordered" evidence="1">
    <location>
        <begin position="366"/>
        <end position="405"/>
    </location>
</feature>
<dbReference type="EMBL" id="SPOF01000029">
    <property type="protein sequence ID" value="TIB10654.1"/>
    <property type="molecule type" value="Genomic_DNA"/>
</dbReference>